<protein>
    <submittedName>
        <fullName evidence="1">Uncharacterized protein</fullName>
    </submittedName>
</protein>
<dbReference type="EMBL" id="ML120439">
    <property type="protein sequence ID" value="RPA94287.1"/>
    <property type="molecule type" value="Genomic_DNA"/>
</dbReference>
<evidence type="ECO:0000313" key="2">
    <source>
        <dbReference type="Proteomes" id="UP000276215"/>
    </source>
</evidence>
<gene>
    <name evidence="1" type="ORF">L873DRAFT_1814635</name>
</gene>
<keyword evidence="2" id="KW-1185">Reference proteome</keyword>
<accession>A0A3N4JAE3</accession>
<reference evidence="1 2" key="1">
    <citation type="journal article" date="2018" name="Nat. Ecol. Evol.">
        <title>Pezizomycetes genomes reveal the molecular basis of ectomycorrhizal truffle lifestyle.</title>
        <authorList>
            <person name="Murat C."/>
            <person name="Payen T."/>
            <person name="Noel B."/>
            <person name="Kuo A."/>
            <person name="Morin E."/>
            <person name="Chen J."/>
            <person name="Kohler A."/>
            <person name="Krizsan K."/>
            <person name="Balestrini R."/>
            <person name="Da Silva C."/>
            <person name="Montanini B."/>
            <person name="Hainaut M."/>
            <person name="Levati E."/>
            <person name="Barry K.W."/>
            <person name="Belfiori B."/>
            <person name="Cichocki N."/>
            <person name="Clum A."/>
            <person name="Dockter R.B."/>
            <person name="Fauchery L."/>
            <person name="Guy J."/>
            <person name="Iotti M."/>
            <person name="Le Tacon F."/>
            <person name="Lindquist E.A."/>
            <person name="Lipzen A."/>
            <person name="Malagnac F."/>
            <person name="Mello A."/>
            <person name="Molinier V."/>
            <person name="Miyauchi S."/>
            <person name="Poulain J."/>
            <person name="Riccioni C."/>
            <person name="Rubini A."/>
            <person name="Sitrit Y."/>
            <person name="Splivallo R."/>
            <person name="Traeger S."/>
            <person name="Wang M."/>
            <person name="Zifcakova L."/>
            <person name="Wipf D."/>
            <person name="Zambonelli A."/>
            <person name="Paolocci F."/>
            <person name="Nowrousian M."/>
            <person name="Ottonello S."/>
            <person name="Baldrian P."/>
            <person name="Spatafora J.W."/>
            <person name="Henrissat B."/>
            <person name="Nagy L.G."/>
            <person name="Aury J.M."/>
            <person name="Wincker P."/>
            <person name="Grigoriev I.V."/>
            <person name="Bonfante P."/>
            <person name="Martin F.M."/>
        </authorList>
    </citation>
    <scope>NUCLEOTIDE SEQUENCE [LARGE SCALE GENOMIC DNA]</scope>
    <source>
        <strain evidence="1 2">120613-1</strain>
    </source>
</reference>
<evidence type="ECO:0000313" key="1">
    <source>
        <dbReference type="EMBL" id="RPA94287.1"/>
    </source>
</evidence>
<dbReference type="Proteomes" id="UP000276215">
    <property type="component" value="Unassembled WGS sequence"/>
</dbReference>
<proteinExistence type="predicted"/>
<dbReference type="AlphaFoldDB" id="A0A3N4JAE3"/>
<organism evidence="1 2">
    <name type="scientific">Choiromyces venosus 120613-1</name>
    <dbReference type="NCBI Taxonomy" id="1336337"/>
    <lineage>
        <taxon>Eukaryota</taxon>
        <taxon>Fungi</taxon>
        <taxon>Dikarya</taxon>
        <taxon>Ascomycota</taxon>
        <taxon>Pezizomycotina</taxon>
        <taxon>Pezizomycetes</taxon>
        <taxon>Pezizales</taxon>
        <taxon>Tuberaceae</taxon>
        <taxon>Choiromyces</taxon>
    </lineage>
</organism>
<sequence>MTSSEGSIAGVSPSSKIKNCTYHTDPLPVEYLNQWCEAEQWVRLRRRLAYCEAQKALCQEMLGPATVEFFEKYNFQQFTYDPSEPTDVEFKRLCEQRRWGPAKLSKVQKEYDIAQQKSALWKQQQCEPFATSAVVEFFQNHKFDNFTYDTSAKPVEELRRLQTEQEKVQIDRAELFNALNAETESQAAGAPDVSPFLDPLLGQVGNLPAVEFLKAQRVRGYNYNSSLLHEEFGNLLNAKKAEWEAKHPKPKANRTVEEKARRKKWEKEWKKIEAELKKRFQFAVEKEFDSLVVFIRRSTGLKAWEVMVELYGVGKEAVIKEEAEKVSSCSNV</sequence>
<name>A0A3N4JAE3_9PEZI</name>